<evidence type="ECO:0000259" key="2">
    <source>
        <dbReference type="Pfam" id="PF00156"/>
    </source>
</evidence>
<protein>
    <submittedName>
        <fullName evidence="3">ComF family protein</fullName>
    </submittedName>
</protein>
<dbReference type="PANTHER" id="PTHR47505:SF1">
    <property type="entry name" value="DNA UTILIZATION PROTEIN YHGH"/>
    <property type="match status" value="1"/>
</dbReference>
<comment type="similarity">
    <text evidence="1">Belongs to the ComF/GntX family.</text>
</comment>
<gene>
    <name evidence="3" type="ORF">FC093_13250</name>
</gene>
<feature type="domain" description="Phosphoribosyltransferase" evidence="2">
    <location>
        <begin position="129"/>
        <end position="216"/>
    </location>
</feature>
<sequence>MHLIYPHVCIGCGSDVLDTEQLICSECFANLPVTGYFGYEDNPVQQRFAGRLAVQHAGSTFHFTTKSILQNIVFAMKYRGNKEAGIFLGKQTGKALLQTEWHKEIDVIVPLPLNKRRLQQRGYNQASLVANGISDVIHKPVMDNVAMRKIYTETQTHKDRISRWQSMQYVFMVNNAEALHNKHVLLVDDIITTGATLEACGQHIAALPGTRLSIATAACTI</sequence>
<evidence type="ECO:0000256" key="1">
    <source>
        <dbReference type="ARBA" id="ARBA00008007"/>
    </source>
</evidence>
<dbReference type="InterPro" id="IPR000836">
    <property type="entry name" value="PRTase_dom"/>
</dbReference>
<dbReference type="EMBL" id="SZQL01000010">
    <property type="protein sequence ID" value="TKK67712.1"/>
    <property type="molecule type" value="Genomic_DNA"/>
</dbReference>
<comment type="caution">
    <text evidence="3">The sequence shown here is derived from an EMBL/GenBank/DDBJ whole genome shotgun (WGS) entry which is preliminary data.</text>
</comment>
<name>A0A4U3KZ53_9BACT</name>
<keyword evidence="4" id="KW-1185">Reference proteome</keyword>
<dbReference type="InterPro" id="IPR029057">
    <property type="entry name" value="PRTase-like"/>
</dbReference>
<dbReference type="InterPro" id="IPR051910">
    <property type="entry name" value="ComF/GntX_DNA_util-trans"/>
</dbReference>
<dbReference type="RefSeq" id="WP_137262277.1">
    <property type="nucleotide sequence ID" value="NZ_SZQL01000010.1"/>
</dbReference>
<dbReference type="Pfam" id="PF00156">
    <property type="entry name" value="Pribosyltran"/>
    <property type="match status" value="1"/>
</dbReference>
<dbReference type="PANTHER" id="PTHR47505">
    <property type="entry name" value="DNA UTILIZATION PROTEIN YHGH"/>
    <property type="match status" value="1"/>
</dbReference>
<dbReference type="OrthoDB" id="9779910at2"/>
<proteinExistence type="inferred from homology"/>
<accession>A0A4U3KZ53</accession>
<dbReference type="Gene3D" id="3.40.50.2020">
    <property type="match status" value="1"/>
</dbReference>
<evidence type="ECO:0000313" key="4">
    <source>
        <dbReference type="Proteomes" id="UP000305848"/>
    </source>
</evidence>
<reference evidence="3 4" key="1">
    <citation type="submission" date="2019-05" db="EMBL/GenBank/DDBJ databases">
        <title>Panacibacter sp. strain 17mud1-8 Genome sequencing and assembly.</title>
        <authorList>
            <person name="Chhetri G."/>
        </authorList>
    </citation>
    <scope>NUCLEOTIDE SEQUENCE [LARGE SCALE GENOMIC DNA]</scope>
    <source>
        <strain evidence="3 4">17mud1-8</strain>
    </source>
</reference>
<dbReference type="Proteomes" id="UP000305848">
    <property type="component" value="Unassembled WGS sequence"/>
</dbReference>
<dbReference type="AlphaFoldDB" id="A0A4U3KZ53"/>
<dbReference type="SUPFAM" id="SSF53271">
    <property type="entry name" value="PRTase-like"/>
    <property type="match status" value="1"/>
</dbReference>
<evidence type="ECO:0000313" key="3">
    <source>
        <dbReference type="EMBL" id="TKK67712.1"/>
    </source>
</evidence>
<organism evidence="3 4">
    <name type="scientific">Ilyomonas limi</name>
    <dbReference type="NCBI Taxonomy" id="2575867"/>
    <lineage>
        <taxon>Bacteria</taxon>
        <taxon>Pseudomonadati</taxon>
        <taxon>Bacteroidota</taxon>
        <taxon>Chitinophagia</taxon>
        <taxon>Chitinophagales</taxon>
        <taxon>Chitinophagaceae</taxon>
        <taxon>Ilyomonas</taxon>
    </lineage>
</organism>
<dbReference type="CDD" id="cd06223">
    <property type="entry name" value="PRTases_typeI"/>
    <property type="match status" value="1"/>
</dbReference>